<dbReference type="PANTHER" id="PTHR11102">
    <property type="entry name" value="SEL-1-LIKE PROTEIN"/>
    <property type="match status" value="1"/>
</dbReference>
<dbReference type="STRING" id="246199.CUS_4679"/>
<dbReference type="AlphaFoldDB" id="E9SFA1"/>
<proteinExistence type="predicted"/>
<dbReference type="EMBL" id="ADKM02000113">
    <property type="protein sequence ID" value="EGC02034.1"/>
    <property type="molecule type" value="Genomic_DNA"/>
</dbReference>
<dbReference type="InterPro" id="IPR035897">
    <property type="entry name" value="Toll_tir_struct_dom_sf"/>
</dbReference>
<dbReference type="PANTHER" id="PTHR11102:SF160">
    <property type="entry name" value="ERAD-ASSOCIATED E3 UBIQUITIN-PROTEIN LIGASE COMPONENT HRD3"/>
    <property type="match status" value="1"/>
</dbReference>
<dbReference type="InterPro" id="IPR000157">
    <property type="entry name" value="TIR_dom"/>
</dbReference>
<dbReference type="Gene3D" id="1.25.40.10">
    <property type="entry name" value="Tetratricopeptide repeat domain"/>
    <property type="match status" value="1"/>
</dbReference>
<dbReference type="SMART" id="SM00671">
    <property type="entry name" value="SEL1"/>
    <property type="match status" value="4"/>
</dbReference>
<evidence type="ECO:0000313" key="2">
    <source>
        <dbReference type="EMBL" id="EGC02034.1"/>
    </source>
</evidence>
<evidence type="ECO:0000313" key="3">
    <source>
        <dbReference type="Proteomes" id="UP000004259"/>
    </source>
</evidence>
<comment type="caution">
    <text evidence="2">The sequence shown here is derived from an EMBL/GenBank/DDBJ whole genome shotgun (WGS) entry which is preliminary data.</text>
</comment>
<dbReference type="InterPro" id="IPR006597">
    <property type="entry name" value="Sel1-like"/>
</dbReference>
<dbReference type="eggNOG" id="ENOG5030IHJ">
    <property type="taxonomic scope" value="Bacteria"/>
</dbReference>
<dbReference type="InterPro" id="IPR011990">
    <property type="entry name" value="TPR-like_helical_dom_sf"/>
</dbReference>
<protein>
    <submittedName>
        <fullName evidence="2">Sel1 repeat protein</fullName>
    </submittedName>
</protein>
<gene>
    <name evidence="2" type="ORF">CUS_4679</name>
</gene>
<dbReference type="Gene3D" id="3.40.50.10140">
    <property type="entry name" value="Toll/interleukin-1 receptor homology (TIR) domain"/>
    <property type="match status" value="1"/>
</dbReference>
<keyword evidence="3" id="KW-1185">Reference proteome</keyword>
<dbReference type="InterPro" id="IPR050767">
    <property type="entry name" value="Sel1_AlgK"/>
</dbReference>
<dbReference type="Proteomes" id="UP000004259">
    <property type="component" value="Unassembled WGS sequence"/>
</dbReference>
<name>E9SFA1_RUMAL</name>
<organism evidence="2 3">
    <name type="scientific">Ruminococcus albus 8</name>
    <dbReference type="NCBI Taxonomy" id="246199"/>
    <lineage>
        <taxon>Bacteria</taxon>
        <taxon>Bacillati</taxon>
        <taxon>Bacillota</taxon>
        <taxon>Clostridia</taxon>
        <taxon>Eubacteriales</taxon>
        <taxon>Oscillospiraceae</taxon>
        <taxon>Ruminococcus</taxon>
    </lineage>
</organism>
<sequence>MNINTLDNIEFEDHNCDIFISYKRDGGDDLSAFFAEELKNMGYRVFLDVKQLKDDASYVKRITEEIENCKDFIFVLSADCFKGVKDEVRIDEDTIENEDWLAKEIRLALKSGRHMIPLIKHNYSRPDDLPPELIRATEANGVTVPIGYFGEAFFRLVNVFLNSTKNYYAEMDSDTETKRRIQEGEVSAKNEFALKTEIGTFLINKDKAKALDIYLKAAEEGLPAAYYNIADILEKCADDVYLSYSSGYAADTKIKELPGIKNAHDYIDAAVYYYNKADALYREKKNIGYAPALYRLGVIKEKEEAYKDAFKSYSESAKQQYVPAVNAVAFYYATGKGEVVTKDVEKAKSLFESISDELPFAAYNYAKLMADEKKTADVSDLIKNYEKAYFSKEPVPQAAYELAKIYQKQNDIIKAKHFYYLALEGGYYPADKEIKKIEQEYLSSYFRDEKDDDTDE</sequence>
<reference evidence="2 3" key="1">
    <citation type="submission" date="2011-02" db="EMBL/GenBank/DDBJ databases">
        <authorList>
            <person name="Nelson K.E."/>
            <person name="Sutton G."/>
            <person name="Torralba M."/>
            <person name="Durkin S."/>
            <person name="Harkins D."/>
            <person name="Montgomery R."/>
            <person name="Ziemer C."/>
            <person name="Klaassens E."/>
            <person name="Ocuiv P."/>
            <person name="Morrison M."/>
        </authorList>
    </citation>
    <scope>NUCLEOTIDE SEQUENCE [LARGE SCALE GENOMIC DNA]</scope>
    <source>
        <strain evidence="2 3">8</strain>
    </source>
</reference>
<evidence type="ECO:0000259" key="1">
    <source>
        <dbReference type="PROSITE" id="PS50104"/>
    </source>
</evidence>
<feature type="domain" description="TIR" evidence="1">
    <location>
        <begin position="14"/>
        <end position="189"/>
    </location>
</feature>
<dbReference type="PROSITE" id="PS50104">
    <property type="entry name" value="TIR"/>
    <property type="match status" value="1"/>
</dbReference>
<dbReference type="SUPFAM" id="SSF52200">
    <property type="entry name" value="Toll/Interleukin receptor TIR domain"/>
    <property type="match status" value="1"/>
</dbReference>
<dbReference type="SUPFAM" id="SSF81901">
    <property type="entry name" value="HCP-like"/>
    <property type="match status" value="1"/>
</dbReference>
<dbReference type="Pfam" id="PF13676">
    <property type="entry name" value="TIR_2"/>
    <property type="match status" value="1"/>
</dbReference>
<accession>E9SFA1</accession>
<dbReference type="GO" id="GO:0007165">
    <property type="term" value="P:signal transduction"/>
    <property type="evidence" value="ECO:0007669"/>
    <property type="project" value="InterPro"/>
</dbReference>